<gene>
    <name evidence="4" type="ORF">K460DRAFT_415479</name>
</gene>
<dbReference type="Proteomes" id="UP000800039">
    <property type="component" value="Unassembled WGS sequence"/>
</dbReference>
<evidence type="ECO:0000313" key="4">
    <source>
        <dbReference type="EMBL" id="KAF1849043.1"/>
    </source>
</evidence>
<dbReference type="RefSeq" id="XP_040791606.1">
    <property type="nucleotide sequence ID" value="XM_040937735.1"/>
</dbReference>
<comment type="similarity">
    <text evidence="1 3">Belongs to the short-chain dehydrogenases/reductases (SDR) family.</text>
</comment>
<dbReference type="PANTHER" id="PTHR44169">
    <property type="entry name" value="NADPH-DEPENDENT 1-ACYLDIHYDROXYACETONE PHOSPHATE REDUCTASE"/>
    <property type="match status" value="1"/>
</dbReference>
<dbReference type="GO" id="GO:0005811">
    <property type="term" value="C:lipid droplet"/>
    <property type="evidence" value="ECO:0007669"/>
    <property type="project" value="TreeGrafter"/>
</dbReference>
<dbReference type="SUPFAM" id="SSF51735">
    <property type="entry name" value="NAD(P)-binding Rossmann-fold domains"/>
    <property type="match status" value="1"/>
</dbReference>
<dbReference type="GO" id="GO:0004806">
    <property type="term" value="F:triacylglycerol lipase activity"/>
    <property type="evidence" value="ECO:0007669"/>
    <property type="project" value="TreeGrafter"/>
</dbReference>
<dbReference type="AlphaFoldDB" id="A0A9P4GMC6"/>
<evidence type="ECO:0000256" key="1">
    <source>
        <dbReference type="ARBA" id="ARBA00006484"/>
    </source>
</evidence>
<dbReference type="PRINTS" id="PR00080">
    <property type="entry name" value="SDRFAMILY"/>
</dbReference>
<comment type="caution">
    <text evidence="4">The sequence shown here is derived from an EMBL/GenBank/DDBJ whole genome shotgun (WGS) entry which is preliminary data.</text>
</comment>
<dbReference type="GO" id="GO:0006654">
    <property type="term" value="P:phosphatidic acid biosynthetic process"/>
    <property type="evidence" value="ECO:0007669"/>
    <property type="project" value="TreeGrafter"/>
</dbReference>
<evidence type="ECO:0000256" key="2">
    <source>
        <dbReference type="ARBA" id="ARBA00023002"/>
    </source>
</evidence>
<dbReference type="GO" id="GO:0005783">
    <property type="term" value="C:endoplasmic reticulum"/>
    <property type="evidence" value="ECO:0007669"/>
    <property type="project" value="TreeGrafter"/>
</dbReference>
<reference evidence="4" key="1">
    <citation type="submission" date="2020-01" db="EMBL/GenBank/DDBJ databases">
        <authorList>
            <consortium name="DOE Joint Genome Institute"/>
            <person name="Haridas S."/>
            <person name="Albert R."/>
            <person name="Binder M."/>
            <person name="Bloem J."/>
            <person name="Labutti K."/>
            <person name="Salamov A."/>
            <person name="Andreopoulos B."/>
            <person name="Baker S.E."/>
            <person name="Barry K."/>
            <person name="Bills G."/>
            <person name="Bluhm B.H."/>
            <person name="Cannon C."/>
            <person name="Castanera R."/>
            <person name="Culley D.E."/>
            <person name="Daum C."/>
            <person name="Ezra D."/>
            <person name="Gonzalez J.B."/>
            <person name="Henrissat B."/>
            <person name="Kuo A."/>
            <person name="Liang C."/>
            <person name="Lipzen A."/>
            <person name="Lutzoni F."/>
            <person name="Magnuson J."/>
            <person name="Mondo S."/>
            <person name="Nolan M."/>
            <person name="Ohm R."/>
            <person name="Pangilinan J."/>
            <person name="Park H.-J."/>
            <person name="Ramirez L."/>
            <person name="Alfaro M."/>
            <person name="Sun H."/>
            <person name="Tritt A."/>
            <person name="Yoshinaga Y."/>
            <person name="Zwiers L.-H."/>
            <person name="Turgeon B.G."/>
            <person name="Goodwin S.B."/>
            <person name="Spatafora J.W."/>
            <person name="Crous P.W."/>
            <person name="Grigoriev I.V."/>
        </authorList>
    </citation>
    <scope>NUCLEOTIDE SEQUENCE</scope>
    <source>
        <strain evidence="4">CBS 394.84</strain>
    </source>
</reference>
<keyword evidence="2" id="KW-0560">Oxidoreductase</keyword>
<proteinExistence type="inferred from homology"/>
<dbReference type="PRINTS" id="PR00081">
    <property type="entry name" value="GDHRDH"/>
</dbReference>
<name>A0A9P4GMC6_9PLEO</name>
<dbReference type="GeneID" id="63854985"/>
<organism evidence="4 5">
    <name type="scientific">Cucurbitaria berberidis CBS 394.84</name>
    <dbReference type="NCBI Taxonomy" id="1168544"/>
    <lineage>
        <taxon>Eukaryota</taxon>
        <taxon>Fungi</taxon>
        <taxon>Dikarya</taxon>
        <taxon>Ascomycota</taxon>
        <taxon>Pezizomycotina</taxon>
        <taxon>Dothideomycetes</taxon>
        <taxon>Pleosporomycetidae</taxon>
        <taxon>Pleosporales</taxon>
        <taxon>Pleosporineae</taxon>
        <taxon>Cucurbitariaceae</taxon>
        <taxon>Cucurbitaria</taxon>
    </lineage>
</organism>
<keyword evidence="5" id="KW-1185">Reference proteome</keyword>
<dbReference type="EMBL" id="ML976615">
    <property type="protein sequence ID" value="KAF1849043.1"/>
    <property type="molecule type" value="Genomic_DNA"/>
</dbReference>
<protein>
    <submittedName>
        <fullName evidence="4">Oxidoreductase</fullName>
    </submittedName>
</protein>
<evidence type="ECO:0000313" key="5">
    <source>
        <dbReference type="Proteomes" id="UP000800039"/>
    </source>
</evidence>
<dbReference type="GO" id="GO:0019433">
    <property type="term" value="P:triglyceride catabolic process"/>
    <property type="evidence" value="ECO:0007669"/>
    <property type="project" value="TreeGrafter"/>
</dbReference>
<dbReference type="PANTHER" id="PTHR44169:SF6">
    <property type="entry name" value="NADPH-DEPENDENT 1-ACYLDIHYDROXYACETONE PHOSPHATE REDUCTASE"/>
    <property type="match status" value="1"/>
</dbReference>
<evidence type="ECO:0000256" key="3">
    <source>
        <dbReference type="RuleBase" id="RU000363"/>
    </source>
</evidence>
<dbReference type="OrthoDB" id="2102561at2759"/>
<dbReference type="InterPro" id="IPR036291">
    <property type="entry name" value="NAD(P)-bd_dom_sf"/>
</dbReference>
<sequence>MPSKSVLITGCSAGGIGHALALAFQERGLTVFATARSLNKMQDLASLPNIHLLSLDVTDPVSISTAVKEVGVRTGGRLDILVNNAGQQFVMPALDVNIEKAKGLFDVNYWAALRMIQEFAQMLIAARGVVVNVGSTAGVVTVPFQSQYHASKAAIIMLSEILRLELAPLNVRVITLMVGNVASNIDVNGPPPASLPSTSMYLPIEKQIAADYTWDTMPTKKFASQVVADVMSGKSGKVWRGGNTAIIRWAVPFMPQWVFDKIMISISRGLDKMPMIA</sequence>
<dbReference type="Pfam" id="PF00106">
    <property type="entry name" value="adh_short"/>
    <property type="match status" value="1"/>
</dbReference>
<dbReference type="GO" id="GO:0000140">
    <property type="term" value="F:acylglycerone-phosphate reductase (NADP+) activity"/>
    <property type="evidence" value="ECO:0007669"/>
    <property type="project" value="TreeGrafter"/>
</dbReference>
<dbReference type="InterPro" id="IPR002347">
    <property type="entry name" value="SDR_fam"/>
</dbReference>
<dbReference type="Gene3D" id="3.40.50.720">
    <property type="entry name" value="NAD(P)-binding Rossmann-like Domain"/>
    <property type="match status" value="1"/>
</dbReference>
<accession>A0A9P4GMC6</accession>